<sequence>MADVSNQQEEKKHEDKHNTAALITEVSLERDGI</sequence>
<dbReference type="KEGG" id="dpl:KGM_211574"/>
<proteinExistence type="predicted"/>
<dbReference type="EMBL" id="AGBW02010586">
    <property type="protein sequence ID" value="OWR48214.1"/>
    <property type="molecule type" value="Genomic_DNA"/>
</dbReference>
<organism evidence="2 3">
    <name type="scientific">Danaus plexippus plexippus</name>
    <dbReference type="NCBI Taxonomy" id="278856"/>
    <lineage>
        <taxon>Eukaryota</taxon>
        <taxon>Metazoa</taxon>
        <taxon>Ecdysozoa</taxon>
        <taxon>Arthropoda</taxon>
        <taxon>Hexapoda</taxon>
        <taxon>Insecta</taxon>
        <taxon>Pterygota</taxon>
        <taxon>Neoptera</taxon>
        <taxon>Endopterygota</taxon>
        <taxon>Lepidoptera</taxon>
        <taxon>Glossata</taxon>
        <taxon>Ditrysia</taxon>
        <taxon>Papilionoidea</taxon>
        <taxon>Nymphalidae</taxon>
        <taxon>Danainae</taxon>
        <taxon>Danaini</taxon>
        <taxon>Danaina</taxon>
        <taxon>Danaus</taxon>
        <taxon>Danaus</taxon>
    </lineage>
</organism>
<protein>
    <submittedName>
        <fullName evidence="2">Uncharacterized protein</fullName>
    </submittedName>
</protein>
<comment type="caution">
    <text evidence="2">The sequence shown here is derived from an EMBL/GenBank/DDBJ whole genome shotgun (WGS) entry which is preliminary data.</text>
</comment>
<dbReference type="InParanoid" id="A0A212F3B3"/>
<name>A0A212F3B3_DANPL</name>
<dbReference type="Proteomes" id="UP000007151">
    <property type="component" value="Unassembled WGS sequence"/>
</dbReference>
<evidence type="ECO:0000256" key="1">
    <source>
        <dbReference type="SAM" id="MobiDB-lite"/>
    </source>
</evidence>
<dbReference type="AlphaFoldDB" id="A0A212F3B3"/>
<keyword evidence="3" id="KW-1185">Reference proteome</keyword>
<feature type="region of interest" description="Disordered" evidence="1">
    <location>
        <begin position="1"/>
        <end position="33"/>
    </location>
</feature>
<evidence type="ECO:0000313" key="3">
    <source>
        <dbReference type="Proteomes" id="UP000007151"/>
    </source>
</evidence>
<evidence type="ECO:0000313" key="2">
    <source>
        <dbReference type="EMBL" id="OWR48214.1"/>
    </source>
</evidence>
<feature type="compositionally biased region" description="Basic and acidic residues" evidence="1">
    <location>
        <begin position="8"/>
        <end position="18"/>
    </location>
</feature>
<accession>A0A212F3B3</accession>
<gene>
    <name evidence="2" type="ORF">KGM_211574</name>
</gene>
<reference evidence="2 3" key="1">
    <citation type="journal article" date="2011" name="Cell">
        <title>The monarch butterfly genome yields insights into long-distance migration.</title>
        <authorList>
            <person name="Zhan S."/>
            <person name="Merlin C."/>
            <person name="Boore J.L."/>
            <person name="Reppert S.M."/>
        </authorList>
    </citation>
    <scope>NUCLEOTIDE SEQUENCE [LARGE SCALE GENOMIC DNA]</scope>
    <source>
        <strain evidence="2">F-2</strain>
    </source>
</reference>